<keyword evidence="1" id="KW-0472">Membrane</keyword>
<evidence type="ECO:0008006" key="4">
    <source>
        <dbReference type="Google" id="ProtNLM"/>
    </source>
</evidence>
<dbReference type="KEGG" id="nvi:116416252"/>
<evidence type="ECO:0000313" key="3">
    <source>
        <dbReference type="Proteomes" id="UP000002358"/>
    </source>
</evidence>
<protein>
    <recommendedName>
        <fullName evidence="4">Transposase domain-containing protein</fullName>
    </recommendedName>
</protein>
<accession>A0A7M7Q0C5</accession>
<dbReference type="OrthoDB" id="8194903at2759"/>
<feature type="transmembrane region" description="Helical" evidence="1">
    <location>
        <begin position="155"/>
        <end position="176"/>
    </location>
</feature>
<evidence type="ECO:0000313" key="2">
    <source>
        <dbReference type="EnsemblMetazoa" id="XP_031779821"/>
    </source>
</evidence>
<dbReference type="PANTHER" id="PTHR46579:SF1">
    <property type="entry name" value="F5_8 TYPE C DOMAIN-CONTAINING PROTEIN"/>
    <property type="match status" value="1"/>
</dbReference>
<sequence>MSRRKGKGYKNWMDPTCKKRIPKSTEYLYKHKMLKSLLENSEISEEENHDSLPHDIQSPVSLPVQNLDYQSEDFTHIGENCFIYSEMENNNNEDWINAFTNNNSVQSEICEESVQSESCEENTVYEEVNNKSITKQFKKNQYLNKKLQKKTNVRYGEIILMCIMLGVRHSLTWTAMLDIFNLINKLFDEDVIHLSKYKLFNFFPENKKWFNYHIYCPVCKIYIGNRSHFSNTIVCPSCEHVIENVKKSPYFLTLNIKSQLKQLLDNPMINKHLQYKYIRQKQDSKNIEDVYDGDLYEYLSLPGNVLHDKWNFSYILNTDGCQTSDSSKVSAWPVYLKINELPPKIRDKHMILVGLWVNEEKPVLNTFLQPIITELNVIATEGIEWKMDDETIKSKFIALCCCVDSVCRCSLLNMKQFNGIFGCTFCYHPTENVEGTRKYPIDENVHLLRTHDKIVQDMILTRSVNSQSGQIETQEVNGVKGPSILLNLEYFNLSDGMTPDSMHCVYLGVTEQYTNLILGRCHEPYYVGAPNDLSVIDARLLSFKSPKIITRTCRSLTNRNSWKASEWRSWLLNYSLVSLQGIIPNKYLTHLSKLVAAIEILISDSIIPEKLSVAQNLLVEFVVYFQSYFGKEQMTYNIHLLLHLTRSVINLGPLYVHDAFAFENENRLLLQMKTSPTDIPVQIAKRYMFYRSIPSFCQNFEIGNRVVEFTEDFESRLKYYVRVDKAILINGTSYELSEEEQQLGYSGICCSYKKLIYKGIRYTTSAYAQNLKINDSIIETKTGHTGIIKKICFFYDDSQNKIVVFFNPIILKKKPIFNLRHISHIKECIIKYNKLDVCQLEDLKGQCILMAVNAKNYICKIKRGCLGD</sequence>
<dbReference type="GeneID" id="116416252"/>
<keyword evidence="1" id="KW-1133">Transmembrane helix</keyword>
<dbReference type="AlphaFoldDB" id="A0A7M7Q0C5"/>
<name>A0A7M7Q0C5_NASVI</name>
<dbReference type="Proteomes" id="UP000002358">
    <property type="component" value="Unassembled WGS sequence"/>
</dbReference>
<evidence type="ECO:0000256" key="1">
    <source>
        <dbReference type="SAM" id="Phobius"/>
    </source>
</evidence>
<dbReference type="EnsemblMetazoa" id="XM_031923961">
    <property type="protein sequence ID" value="XP_031779821"/>
    <property type="gene ID" value="LOC116416252"/>
</dbReference>
<keyword evidence="1" id="KW-0812">Transmembrane</keyword>
<proteinExistence type="predicted"/>
<organism evidence="2 3">
    <name type="scientific">Nasonia vitripennis</name>
    <name type="common">Parasitic wasp</name>
    <dbReference type="NCBI Taxonomy" id="7425"/>
    <lineage>
        <taxon>Eukaryota</taxon>
        <taxon>Metazoa</taxon>
        <taxon>Ecdysozoa</taxon>
        <taxon>Arthropoda</taxon>
        <taxon>Hexapoda</taxon>
        <taxon>Insecta</taxon>
        <taxon>Pterygota</taxon>
        <taxon>Neoptera</taxon>
        <taxon>Endopterygota</taxon>
        <taxon>Hymenoptera</taxon>
        <taxon>Apocrita</taxon>
        <taxon>Proctotrupomorpha</taxon>
        <taxon>Chalcidoidea</taxon>
        <taxon>Pteromalidae</taxon>
        <taxon>Pteromalinae</taxon>
        <taxon>Nasonia</taxon>
    </lineage>
</organism>
<reference evidence="2" key="1">
    <citation type="submission" date="2021-01" db="UniProtKB">
        <authorList>
            <consortium name="EnsemblMetazoa"/>
        </authorList>
    </citation>
    <scope>IDENTIFICATION</scope>
</reference>
<dbReference type="InParanoid" id="A0A7M7Q0C5"/>
<dbReference type="RefSeq" id="XP_031779821.1">
    <property type="nucleotide sequence ID" value="XM_031923961.2"/>
</dbReference>
<keyword evidence="3" id="KW-1185">Reference proteome</keyword>
<dbReference type="PANTHER" id="PTHR46579">
    <property type="entry name" value="F5/8 TYPE C DOMAIN-CONTAINING PROTEIN-RELATED"/>
    <property type="match status" value="1"/>
</dbReference>